<dbReference type="Proteomes" id="UP000199365">
    <property type="component" value="Unassembled WGS sequence"/>
</dbReference>
<dbReference type="Pfam" id="PF13551">
    <property type="entry name" value="HTH_29"/>
    <property type="match status" value="1"/>
</dbReference>
<accession>A0A1H1KD96</accession>
<dbReference type="EMBL" id="FNKX01000003">
    <property type="protein sequence ID" value="SDR60042.1"/>
    <property type="molecule type" value="Genomic_DNA"/>
</dbReference>
<organism evidence="1 2">
    <name type="scientific">Paraburkholderia tuberum</name>
    <dbReference type="NCBI Taxonomy" id="157910"/>
    <lineage>
        <taxon>Bacteria</taxon>
        <taxon>Pseudomonadati</taxon>
        <taxon>Pseudomonadota</taxon>
        <taxon>Betaproteobacteria</taxon>
        <taxon>Burkholderiales</taxon>
        <taxon>Burkholderiaceae</taxon>
        <taxon>Paraburkholderia</taxon>
    </lineage>
</organism>
<reference evidence="2" key="1">
    <citation type="submission" date="2016-10" db="EMBL/GenBank/DDBJ databases">
        <authorList>
            <person name="Varghese N."/>
            <person name="Submissions S."/>
        </authorList>
    </citation>
    <scope>NUCLEOTIDE SEQUENCE [LARGE SCALE GENOMIC DNA]</scope>
    <source>
        <strain evidence="2">DUS833</strain>
    </source>
</reference>
<sequence>MAATERITMTMRELDRYKVIQDVADGVLRPWRATKRLGLTTRQIRRLVGRLREHGPQGLVSGRRAMASANGELVTLYREIRRDILDLQKEPG</sequence>
<dbReference type="SUPFAM" id="SSF46689">
    <property type="entry name" value="Homeodomain-like"/>
    <property type="match status" value="1"/>
</dbReference>
<evidence type="ECO:0000313" key="2">
    <source>
        <dbReference type="Proteomes" id="UP000199365"/>
    </source>
</evidence>
<evidence type="ECO:0000313" key="1">
    <source>
        <dbReference type="EMBL" id="SDR60042.1"/>
    </source>
</evidence>
<proteinExistence type="predicted"/>
<name>A0A1H1KD96_9BURK</name>
<dbReference type="AlphaFoldDB" id="A0A1H1KD96"/>
<gene>
    <name evidence="1" type="ORF">SAMN05445850_7096</name>
</gene>
<dbReference type="InterPro" id="IPR009057">
    <property type="entry name" value="Homeodomain-like_sf"/>
</dbReference>
<keyword evidence="2" id="KW-1185">Reference proteome</keyword>
<protein>
    <submittedName>
        <fullName evidence="1">Helix-turn-helix domain-containing protein</fullName>
    </submittedName>
</protein>